<sequence>MSHRESSRDELESHSSFQDTRPSMIDMNQYEQDMDVLRRVVPNIERRLTAIHTLQEEAFQRLSTQIDELRAAVSAMNNKSTIQVNVSPPHGESIQLNIRNDDLNNSPIPTPSTVTTAGMAPNSIYPFSTSQKRPALNFITTVPSTYAGIVPPVVTPTPNAYIASTSSIATATAAPTPPPPSSLAEPPIPAPPTTNHATDDTPGVTYRLNRNVRTIPDLHREWTIGLDGNPSIEYLNAHHKGWNLRDRTFYRRRRTLMRTIMSYANEHDMSLVDAVQIAEANRLRNKKTLDFLSKNTKRIFA</sequence>
<evidence type="ECO:0000256" key="1">
    <source>
        <dbReference type="SAM" id="Coils"/>
    </source>
</evidence>
<dbReference type="EMBL" id="LUGH01000052">
    <property type="protein sequence ID" value="OBZ90370.1"/>
    <property type="molecule type" value="Genomic_DNA"/>
</dbReference>
<name>A0A1C7NN21_9FUNG</name>
<dbReference type="PANTHER" id="PTHR37784:SF2">
    <property type="entry name" value="HIGH-OSMOLARITY-INDUCED TRANSCRIPTION PROTEIN 1"/>
    <property type="match status" value="1"/>
</dbReference>
<dbReference type="GO" id="GO:0060963">
    <property type="term" value="P:positive regulation of ribosomal protein gene transcription by RNA polymerase II"/>
    <property type="evidence" value="ECO:0007669"/>
    <property type="project" value="TreeGrafter"/>
</dbReference>
<keyword evidence="1" id="KW-0175">Coiled coil</keyword>
<keyword evidence="5" id="KW-1185">Reference proteome</keyword>
<feature type="compositionally biased region" description="Basic and acidic residues" evidence="2">
    <location>
        <begin position="1"/>
        <end position="13"/>
    </location>
</feature>
<dbReference type="GO" id="GO:0000981">
    <property type="term" value="F:DNA-binding transcription factor activity, RNA polymerase II-specific"/>
    <property type="evidence" value="ECO:0007669"/>
    <property type="project" value="TreeGrafter"/>
</dbReference>
<evidence type="ECO:0000256" key="2">
    <source>
        <dbReference type="SAM" id="MobiDB-lite"/>
    </source>
</evidence>
<dbReference type="InterPro" id="IPR052146">
    <property type="entry name" value="HOT1"/>
</dbReference>
<dbReference type="Proteomes" id="UP000093000">
    <property type="component" value="Unassembled WGS sequence"/>
</dbReference>
<feature type="coiled-coil region" evidence="1">
    <location>
        <begin position="27"/>
        <end position="79"/>
    </location>
</feature>
<feature type="domain" description="Transcription activator GCR1-like" evidence="3">
    <location>
        <begin position="206"/>
        <end position="282"/>
    </location>
</feature>
<dbReference type="AlphaFoldDB" id="A0A1C7NN21"/>
<dbReference type="GO" id="GO:0000978">
    <property type="term" value="F:RNA polymerase II cis-regulatory region sequence-specific DNA binding"/>
    <property type="evidence" value="ECO:0007669"/>
    <property type="project" value="TreeGrafter"/>
</dbReference>
<dbReference type="InParanoid" id="A0A1C7NN21"/>
<dbReference type="OrthoDB" id="428577at2759"/>
<evidence type="ECO:0000313" key="4">
    <source>
        <dbReference type="EMBL" id="OBZ90370.1"/>
    </source>
</evidence>
<accession>A0A1C7NN21</accession>
<reference evidence="4 5" key="1">
    <citation type="submission" date="2016-03" db="EMBL/GenBank/DDBJ databases">
        <title>Choanephora cucurbitarum.</title>
        <authorList>
            <person name="Min B."/>
            <person name="Park H."/>
            <person name="Park J.-H."/>
            <person name="Shin H.-D."/>
            <person name="Choi I.-G."/>
        </authorList>
    </citation>
    <scope>NUCLEOTIDE SEQUENCE [LARGE SCALE GENOMIC DNA]</scope>
    <source>
        <strain evidence="4 5">KUS-F28377</strain>
    </source>
</reference>
<evidence type="ECO:0000313" key="5">
    <source>
        <dbReference type="Proteomes" id="UP000093000"/>
    </source>
</evidence>
<feature type="region of interest" description="Disordered" evidence="2">
    <location>
        <begin position="171"/>
        <end position="202"/>
    </location>
</feature>
<dbReference type="InterPro" id="IPR022210">
    <property type="entry name" value="TF_GCR1-like"/>
</dbReference>
<proteinExistence type="predicted"/>
<gene>
    <name evidence="4" type="ORF">A0J61_01593</name>
</gene>
<comment type="caution">
    <text evidence="4">The sequence shown here is derived from an EMBL/GenBank/DDBJ whole genome shotgun (WGS) entry which is preliminary data.</text>
</comment>
<organism evidence="4 5">
    <name type="scientific">Choanephora cucurbitarum</name>
    <dbReference type="NCBI Taxonomy" id="101091"/>
    <lineage>
        <taxon>Eukaryota</taxon>
        <taxon>Fungi</taxon>
        <taxon>Fungi incertae sedis</taxon>
        <taxon>Mucoromycota</taxon>
        <taxon>Mucoromycotina</taxon>
        <taxon>Mucoromycetes</taxon>
        <taxon>Mucorales</taxon>
        <taxon>Mucorineae</taxon>
        <taxon>Choanephoraceae</taxon>
        <taxon>Choanephoroideae</taxon>
        <taxon>Choanephora</taxon>
    </lineage>
</organism>
<dbReference type="STRING" id="101091.A0A1C7NN21"/>
<dbReference type="Pfam" id="PF12550">
    <property type="entry name" value="GCR1_C"/>
    <property type="match status" value="1"/>
</dbReference>
<protein>
    <recommendedName>
        <fullName evidence="3">Transcription activator GCR1-like domain-containing protein</fullName>
    </recommendedName>
</protein>
<feature type="region of interest" description="Disordered" evidence="2">
    <location>
        <begin position="1"/>
        <end position="24"/>
    </location>
</feature>
<feature type="compositionally biased region" description="Pro residues" evidence="2">
    <location>
        <begin position="175"/>
        <end position="192"/>
    </location>
</feature>
<evidence type="ECO:0000259" key="3">
    <source>
        <dbReference type="Pfam" id="PF12550"/>
    </source>
</evidence>
<dbReference type="PANTHER" id="PTHR37784">
    <property type="entry name" value="PROTEIN MSN1"/>
    <property type="match status" value="1"/>
</dbReference>